<accession>A0A4D9DXN7</accession>
<evidence type="ECO:0000313" key="3">
    <source>
        <dbReference type="Proteomes" id="UP000297703"/>
    </source>
</evidence>
<keyword evidence="3" id="KW-1185">Reference proteome</keyword>
<dbReference type="AlphaFoldDB" id="A0A4D9DXN7"/>
<sequence>MAFFILRNEAPLKEGVFNLEETERKNNFHLTKSASEEKKNLISLTIEDEMEKPNAKIINVGSPKAKSPRPVVKVSETHPIIYAEEGYMQNFILKRWLHLQGDIVSYDSEKENGEVQTNPNSVLQNNCDYALALVGKEEKSTFNVAVKGNKKLKRTLSGKRKINIHVLSSDGKSRSLKDSQKEKTFVQKIVGSFHDVEVPISKLTSKDRNVSATRAECNPDGLVILGVNPKAAAHRSAKANAATVAKSHGSYSKPLTMVSQLHKKGRLAHSSQLDYISITKPIKIPDCPNVNSQSFHKISMKRDHLENKRIILSGACFKEKSPPSQNNEVSKPARCSQPASCKEETSAEIKLNNKEHCIDSRKGQEWDNTVEFWSTRRSSSSLKNSHAVPDNSPEPQKKAMLPERPVSLPVNFNHPIISIPTAQCDASEFKIKKVEAEFTDDTDTPKDTSRYN</sequence>
<evidence type="ECO:0000313" key="2">
    <source>
        <dbReference type="EMBL" id="TFK01038.1"/>
    </source>
</evidence>
<dbReference type="OrthoDB" id="9415496at2759"/>
<dbReference type="STRING" id="55544.A0A4D9DXN7"/>
<organism evidence="2 3">
    <name type="scientific">Platysternon megacephalum</name>
    <name type="common">big-headed turtle</name>
    <dbReference type="NCBI Taxonomy" id="55544"/>
    <lineage>
        <taxon>Eukaryota</taxon>
        <taxon>Metazoa</taxon>
        <taxon>Chordata</taxon>
        <taxon>Craniata</taxon>
        <taxon>Vertebrata</taxon>
        <taxon>Euteleostomi</taxon>
        <taxon>Archelosauria</taxon>
        <taxon>Testudinata</taxon>
        <taxon>Testudines</taxon>
        <taxon>Cryptodira</taxon>
        <taxon>Durocryptodira</taxon>
        <taxon>Testudinoidea</taxon>
        <taxon>Platysternidae</taxon>
        <taxon>Platysternon</taxon>
    </lineage>
</organism>
<reference evidence="2 3" key="2">
    <citation type="submission" date="2019-04" db="EMBL/GenBank/DDBJ databases">
        <title>The genome sequence of big-headed turtle.</title>
        <authorList>
            <person name="Gong S."/>
        </authorList>
    </citation>
    <scope>NUCLEOTIDE SEQUENCE [LARGE SCALE GENOMIC DNA]</scope>
    <source>
        <strain evidence="2">DO16091913</strain>
        <tissue evidence="2">Muscle</tissue>
    </source>
</reference>
<dbReference type="PANTHER" id="PTHR36873">
    <property type="entry name" value="HYPOTHETICAL GENE SUPPORTED BY BC079057"/>
    <property type="match status" value="1"/>
</dbReference>
<dbReference type="PANTHER" id="PTHR36873:SF1">
    <property type="entry name" value="HYPOTHETICAL GENE SUPPORTED BY BC079057"/>
    <property type="match status" value="1"/>
</dbReference>
<dbReference type="Proteomes" id="UP000297703">
    <property type="component" value="Unassembled WGS sequence"/>
</dbReference>
<comment type="caution">
    <text evidence="2">The sequence shown here is derived from an EMBL/GenBank/DDBJ whole genome shotgun (WGS) entry which is preliminary data.</text>
</comment>
<gene>
    <name evidence="2" type="ORF">DR999_PMT16799</name>
</gene>
<dbReference type="InterPro" id="IPR027847">
    <property type="entry name" value="DUF4545"/>
</dbReference>
<dbReference type="Pfam" id="PF15078">
    <property type="entry name" value="DUF4545"/>
    <property type="match status" value="1"/>
</dbReference>
<proteinExistence type="predicted"/>
<feature type="region of interest" description="Disordered" evidence="1">
    <location>
        <begin position="377"/>
        <end position="399"/>
    </location>
</feature>
<feature type="region of interest" description="Disordered" evidence="1">
    <location>
        <begin position="318"/>
        <end position="338"/>
    </location>
</feature>
<reference evidence="2 3" key="1">
    <citation type="submission" date="2019-04" db="EMBL/GenBank/DDBJ databases">
        <title>Draft genome of the big-headed turtle Platysternon megacephalum.</title>
        <authorList>
            <person name="Gong S."/>
        </authorList>
    </citation>
    <scope>NUCLEOTIDE SEQUENCE [LARGE SCALE GENOMIC DNA]</scope>
    <source>
        <strain evidence="2">DO16091913</strain>
        <tissue evidence="2">Muscle</tissue>
    </source>
</reference>
<name>A0A4D9DXN7_9SAUR</name>
<protein>
    <submittedName>
        <fullName evidence="2">Adenosylhomocysteinase A-like</fullName>
    </submittedName>
</protein>
<evidence type="ECO:0000256" key="1">
    <source>
        <dbReference type="SAM" id="MobiDB-lite"/>
    </source>
</evidence>
<dbReference type="EMBL" id="QXTE01000243">
    <property type="protein sequence ID" value="TFK01038.1"/>
    <property type="molecule type" value="Genomic_DNA"/>
</dbReference>